<feature type="compositionally biased region" description="Pro residues" evidence="1">
    <location>
        <begin position="21"/>
        <end position="30"/>
    </location>
</feature>
<evidence type="ECO:0000313" key="4">
    <source>
        <dbReference type="Proteomes" id="UP000570678"/>
    </source>
</evidence>
<feature type="compositionally biased region" description="Pro residues" evidence="1">
    <location>
        <begin position="1"/>
        <end position="13"/>
    </location>
</feature>
<keyword evidence="2" id="KW-1133">Transmembrane helix</keyword>
<comment type="caution">
    <text evidence="3">The sequence shown here is derived from an EMBL/GenBank/DDBJ whole genome shotgun (WGS) entry which is preliminary data.</text>
</comment>
<feature type="region of interest" description="Disordered" evidence="1">
    <location>
        <begin position="117"/>
        <end position="142"/>
    </location>
</feature>
<keyword evidence="2" id="KW-0812">Transmembrane</keyword>
<name>A0A846YCN8_9NOCA</name>
<feature type="compositionally biased region" description="Gly residues" evidence="1">
    <location>
        <begin position="31"/>
        <end position="43"/>
    </location>
</feature>
<evidence type="ECO:0000313" key="3">
    <source>
        <dbReference type="EMBL" id="NKY54948.1"/>
    </source>
</evidence>
<evidence type="ECO:0000256" key="1">
    <source>
        <dbReference type="SAM" id="MobiDB-lite"/>
    </source>
</evidence>
<dbReference type="AlphaFoldDB" id="A0A846YCN8"/>
<keyword evidence="2" id="KW-0472">Membrane</keyword>
<protein>
    <recommendedName>
        <fullName evidence="5">DUF4878 domain-containing protein</fullName>
    </recommendedName>
</protein>
<proteinExistence type="predicted"/>
<accession>A0A846YCN8</accession>
<sequence length="198" mass="20392">MPGQPMPGQPYPGQPQYGQQYPPPGQPPYGGPGGYGQPPRPSGGGGGKIALIIGGVAVVLIAVGVGAFFLFSGGGGAIGGGYDDPRDVAQAWVDQEGDPKDLVCAADLDEIEQFENQNPVKPTGVPSSMPEPEMSLKSVDVSSGSDSGTFTIEMTMELLGDETTSTTTYDLVKEDGGWKVCGILNPEVDVETPGFPGF</sequence>
<dbReference type="EMBL" id="JAAXOT010000001">
    <property type="protein sequence ID" value="NKY54948.1"/>
    <property type="molecule type" value="Genomic_DNA"/>
</dbReference>
<feature type="region of interest" description="Disordered" evidence="1">
    <location>
        <begin position="1"/>
        <end position="43"/>
    </location>
</feature>
<evidence type="ECO:0000256" key="2">
    <source>
        <dbReference type="SAM" id="Phobius"/>
    </source>
</evidence>
<organism evidence="3 4">
    <name type="scientific">Nocardia flavorosea</name>
    <dbReference type="NCBI Taxonomy" id="53429"/>
    <lineage>
        <taxon>Bacteria</taxon>
        <taxon>Bacillati</taxon>
        <taxon>Actinomycetota</taxon>
        <taxon>Actinomycetes</taxon>
        <taxon>Mycobacteriales</taxon>
        <taxon>Nocardiaceae</taxon>
        <taxon>Nocardia</taxon>
    </lineage>
</organism>
<evidence type="ECO:0008006" key="5">
    <source>
        <dbReference type="Google" id="ProtNLM"/>
    </source>
</evidence>
<dbReference type="Proteomes" id="UP000570678">
    <property type="component" value="Unassembled WGS sequence"/>
</dbReference>
<keyword evidence="4" id="KW-1185">Reference proteome</keyword>
<reference evidence="3 4" key="1">
    <citation type="submission" date="2020-04" db="EMBL/GenBank/DDBJ databases">
        <title>MicrobeNet Type strains.</title>
        <authorList>
            <person name="Nicholson A.C."/>
        </authorList>
    </citation>
    <scope>NUCLEOTIDE SEQUENCE [LARGE SCALE GENOMIC DNA]</scope>
    <source>
        <strain evidence="3 4">JCM 3332</strain>
    </source>
</reference>
<dbReference type="RefSeq" id="WP_157116146.1">
    <property type="nucleotide sequence ID" value="NZ_JAAXOT010000001.1"/>
</dbReference>
<feature type="transmembrane region" description="Helical" evidence="2">
    <location>
        <begin position="49"/>
        <end position="71"/>
    </location>
</feature>
<gene>
    <name evidence="3" type="ORF">HGA15_01995</name>
</gene>